<dbReference type="Pfam" id="PF12840">
    <property type="entry name" value="HTH_20"/>
    <property type="match status" value="1"/>
</dbReference>
<dbReference type="GO" id="GO:0003677">
    <property type="term" value="F:DNA binding"/>
    <property type="evidence" value="ECO:0007669"/>
    <property type="project" value="UniProtKB-KW"/>
</dbReference>
<dbReference type="InterPro" id="IPR011991">
    <property type="entry name" value="ArsR-like_HTH"/>
</dbReference>
<feature type="domain" description="HTH arsR-type" evidence="2">
    <location>
        <begin position="1"/>
        <end position="94"/>
    </location>
</feature>
<dbReference type="PANTHER" id="PTHR39168">
    <property type="entry name" value="TRANSCRIPTIONAL REGULATOR-RELATED"/>
    <property type="match status" value="1"/>
</dbReference>
<reference evidence="3 4" key="1">
    <citation type="submission" date="2014-11" db="EMBL/GenBank/DDBJ databases">
        <authorList>
            <person name="Urmite Genomes Urmite Genomes"/>
        </authorList>
    </citation>
    <scope>NUCLEOTIDE SEQUENCE [LARGE SCALE GENOMIC DNA]</scope>
    <source>
        <strain evidence="3 4">Oc5</strain>
    </source>
</reference>
<dbReference type="RefSeq" id="WP_042533530.1">
    <property type="nucleotide sequence ID" value="NZ_CAXOIH010000024.1"/>
</dbReference>
<evidence type="ECO:0000256" key="1">
    <source>
        <dbReference type="ARBA" id="ARBA00023125"/>
    </source>
</evidence>
<keyword evidence="4" id="KW-1185">Reference proteome</keyword>
<dbReference type="InterPro" id="IPR036390">
    <property type="entry name" value="WH_DNA-bd_sf"/>
</dbReference>
<dbReference type="SMART" id="SM00418">
    <property type="entry name" value="HTH_ARSR"/>
    <property type="match status" value="1"/>
</dbReference>
<protein>
    <submittedName>
        <fullName evidence="3">Helix-turn-helix domain protein</fullName>
    </submittedName>
</protein>
<dbReference type="GO" id="GO:0032791">
    <property type="term" value="F:lead ion binding"/>
    <property type="evidence" value="ECO:0007669"/>
    <property type="project" value="TreeGrafter"/>
</dbReference>
<dbReference type="STRING" id="545501.BN997_03144"/>
<dbReference type="InterPro" id="IPR036388">
    <property type="entry name" value="WH-like_DNA-bd_sf"/>
</dbReference>
<proteinExistence type="predicted"/>
<dbReference type="Proteomes" id="UP000040453">
    <property type="component" value="Unassembled WGS sequence"/>
</dbReference>
<dbReference type="GO" id="GO:0003700">
    <property type="term" value="F:DNA-binding transcription factor activity"/>
    <property type="evidence" value="ECO:0007669"/>
    <property type="project" value="InterPro"/>
</dbReference>
<gene>
    <name evidence="3" type="ORF">BN997_03144</name>
</gene>
<dbReference type="CDD" id="cd00090">
    <property type="entry name" value="HTH_ARSR"/>
    <property type="match status" value="1"/>
</dbReference>
<dbReference type="EMBL" id="CDGG01000001">
    <property type="protein sequence ID" value="CEI83240.1"/>
    <property type="molecule type" value="Genomic_DNA"/>
</dbReference>
<dbReference type="PANTHER" id="PTHR39168:SF1">
    <property type="entry name" value="TRANSCRIPTIONAL REGULATORY PROTEIN"/>
    <property type="match status" value="1"/>
</dbReference>
<dbReference type="AlphaFoldDB" id="A0A0A1MD04"/>
<evidence type="ECO:0000313" key="3">
    <source>
        <dbReference type="EMBL" id="CEI83240.1"/>
    </source>
</evidence>
<dbReference type="PROSITE" id="PS50987">
    <property type="entry name" value="HTH_ARSR_2"/>
    <property type="match status" value="1"/>
</dbReference>
<dbReference type="InterPro" id="IPR052543">
    <property type="entry name" value="HTH_Metal-responsive_Reg"/>
</dbReference>
<evidence type="ECO:0000259" key="2">
    <source>
        <dbReference type="PROSITE" id="PS50987"/>
    </source>
</evidence>
<dbReference type="SUPFAM" id="SSF46785">
    <property type="entry name" value="Winged helix' DNA-binding domain"/>
    <property type="match status" value="1"/>
</dbReference>
<accession>A0A0A1MD04</accession>
<dbReference type="OrthoDB" id="9797716at2"/>
<name>A0A0A1MD04_9BACI</name>
<dbReference type="Gene3D" id="1.10.10.10">
    <property type="entry name" value="Winged helix-like DNA-binding domain superfamily/Winged helix DNA-binding domain"/>
    <property type="match status" value="1"/>
</dbReference>
<dbReference type="GO" id="GO:0046686">
    <property type="term" value="P:response to cadmium ion"/>
    <property type="evidence" value="ECO:0007669"/>
    <property type="project" value="TreeGrafter"/>
</dbReference>
<sequence>MGSRPDFSYVAKLMADSSRAAMLEALLDLDGLPASELAKRANVSLQTASGHLSKLVEGNLLRVEKHGRHRYFRIANAEVAQAIEMLTVLAPSAQVNSLKDFSRSEKIQIARTCYDHLAGKLGVLITEALVEKEYVAEDQDVFIVTKAGEEFFNSFKIDLDALRQKRRHFARKCLDWSERRYHLAGSLGNAILLQLFDLGWIERLPGRAVKVTDTGIKGLEKSFGMDTSKLG</sequence>
<organism evidence="3 4">
    <name type="scientific">Oceanobacillus oncorhynchi</name>
    <dbReference type="NCBI Taxonomy" id="545501"/>
    <lineage>
        <taxon>Bacteria</taxon>
        <taxon>Bacillati</taxon>
        <taxon>Bacillota</taxon>
        <taxon>Bacilli</taxon>
        <taxon>Bacillales</taxon>
        <taxon>Bacillaceae</taxon>
        <taxon>Oceanobacillus</taxon>
    </lineage>
</organism>
<dbReference type="InterPro" id="IPR001845">
    <property type="entry name" value="HTH_ArsR_DNA-bd_dom"/>
</dbReference>
<dbReference type="GO" id="GO:0010288">
    <property type="term" value="P:response to lead ion"/>
    <property type="evidence" value="ECO:0007669"/>
    <property type="project" value="TreeGrafter"/>
</dbReference>
<dbReference type="GO" id="GO:0097063">
    <property type="term" value="F:cadmium ion sensor activity"/>
    <property type="evidence" value="ECO:0007669"/>
    <property type="project" value="TreeGrafter"/>
</dbReference>
<evidence type="ECO:0000313" key="4">
    <source>
        <dbReference type="Proteomes" id="UP000040453"/>
    </source>
</evidence>
<keyword evidence="1" id="KW-0238">DNA-binding</keyword>